<dbReference type="AlphaFoldDB" id="A1DMR6"/>
<evidence type="ECO:0000313" key="12">
    <source>
        <dbReference type="EMBL" id="EAW16087.1"/>
    </source>
</evidence>
<organism evidence="12 13">
    <name type="scientific">Neosartorya fischeri (strain ATCC 1020 / DSM 3700 / CBS 544.65 / FGSC A1164 / JCM 1740 / NRRL 181 / WB 181)</name>
    <name type="common">Aspergillus fischerianus</name>
    <dbReference type="NCBI Taxonomy" id="331117"/>
    <lineage>
        <taxon>Eukaryota</taxon>
        <taxon>Fungi</taxon>
        <taxon>Dikarya</taxon>
        <taxon>Ascomycota</taxon>
        <taxon>Pezizomycotina</taxon>
        <taxon>Eurotiomycetes</taxon>
        <taxon>Eurotiomycetidae</taxon>
        <taxon>Eurotiales</taxon>
        <taxon>Aspergillaceae</taxon>
        <taxon>Aspergillus</taxon>
        <taxon>Aspergillus subgen. Fumigati</taxon>
    </lineage>
</organism>
<evidence type="ECO:0000256" key="1">
    <source>
        <dbReference type="ARBA" id="ARBA00000971"/>
    </source>
</evidence>
<dbReference type="eggNOG" id="KOG2867">
    <property type="taxonomic scope" value="Eukaryota"/>
</dbReference>
<dbReference type="PANTHER" id="PTHR10012:SF3">
    <property type="entry name" value="SERINE_THREONINE-PROTEIN PHOSPHATASE 2A ACTIVATOR 1"/>
    <property type="match status" value="1"/>
</dbReference>
<evidence type="ECO:0000256" key="8">
    <source>
        <dbReference type="ARBA" id="ARBA00023242"/>
    </source>
</evidence>
<keyword evidence="7 10" id="KW-0413">Isomerase</keyword>
<dbReference type="CDD" id="cd04087">
    <property type="entry name" value="PTPA"/>
    <property type="match status" value="1"/>
</dbReference>
<dbReference type="SUPFAM" id="SSF140984">
    <property type="entry name" value="PTPA-like"/>
    <property type="match status" value="1"/>
</dbReference>
<dbReference type="FunFam" id="1.20.120.1150:FF:000003">
    <property type="entry name" value="Serine/threonine-protein phosphatase 2A activator"/>
    <property type="match status" value="1"/>
</dbReference>
<evidence type="ECO:0000256" key="7">
    <source>
        <dbReference type="ARBA" id="ARBA00023235"/>
    </source>
</evidence>
<gene>
    <name evidence="12" type="ORF">NFIA_054330</name>
</gene>
<reference evidence="13" key="1">
    <citation type="journal article" date="2008" name="PLoS Genet.">
        <title>Genomic islands in the pathogenic filamentous fungus Aspergillus fumigatus.</title>
        <authorList>
            <person name="Fedorova N.D."/>
            <person name="Khaldi N."/>
            <person name="Joardar V.S."/>
            <person name="Maiti R."/>
            <person name="Amedeo P."/>
            <person name="Anderson M.J."/>
            <person name="Crabtree J."/>
            <person name="Silva J.C."/>
            <person name="Badger J.H."/>
            <person name="Albarraq A."/>
            <person name="Angiuoli S."/>
            <person name="Bussey H."/>
            <person name="Bowyer P."/>
            <person name="Cotty P.J."/>
            <person name="Dyer P.S."/>
            <person name="Egan A."/>
            <person name="Galens K."/>
            <person name="Fraser-Liggett C.M."/>
            <person name="Haas B.J."/>
            <person name="Inman J.M."/>
            <person name="Kent R."/>
            <person name="Lemieux S."/>
            <person name="Malavazi I."/>
            <person name="Orvis J."/>
            <person name="Roemer T."/>
            <person name="Ronning C.M."/>
            <person name="Sundaram J.P."/>
            <person name="Sutton G."/>
            <person name="Turner G."/>
            <person name="Venter J.C."/>
            <person name="White O.R."/>
            <person name="Whitty B.R."/>
            <person name="Youngman P."/>
            <person name="Wolfe K.H."/>
            <person name="Goldman G.H."/>
            <person name="Wortman J.R."/>
            <person name="Jiang B."/>
            <person name="Denning D.W."/>
            <person name="Nierman W.C."/>
        </authorList>
    </citation>
    <scope>NUCLEOTIDE SEQUENCE [LARGE SCALE GENOMIC DNA]</scope>
    <source>
        <strain evidence="13">ATCC 1020 / DSM 3700 / CBS 544.65 / FGSC A1164 / JCM 1740 / NRRL 181 / WB 181</strain>
    </source>
</reference>
<evidence type="ECO:0000256" key="10">
    <source>
        <dbReference type="RuleBase" id="RU361210"/>
    </source>
</evidence>
<keyword evidence="5 10" id="KW-0963">Cytoplasm</keyword>
<name>A1DMR6_NEOFI</name>
<dbReference type="EC" id="5.2.1.8" evidence="10"/>
<dbReference type="VEuPathDB" id="FungiDB:NFIA_054330"/>
<dbReference type="OMA" id="IHESQDV"/>
<feature type="region of interest" description="Disordered" evidence="11">
    <location>
        <begin position="376"/>
        <end position="489"/>
    </location>
</feature>
<dbReference type="OrthoDB" id="16120at2759"/>
<comment type="function">
    <text evidence="9">PPIases accelerate the folding of proteins. It catalyzes the cis-trans isomerization of proline imidic peptide bonds in oligopeptides. Acts as a regulatory subunit for PP2A-like phosphatases modulating their activity or substrate specificity, probably by inducing a conformational change in the catalytic subunit, a direct target of the PPIase. Can reactivate inactive phosphatase PP2A-phosphatase methylesterase complexes (PP2Ai) in presence of ATP and Mg(2+) by dissociating the inactive form from the complex.</text>
</comment>
<proteinExistence type="inferred from homology"/>
<dbReference type="GO" id="GO:0000159">
    <property type="term" value="C:protein phosphatase type 2A complex"/>
    <property type="evidence" value="ECO:0007669"/>
    <property type="project" value="TreeGrafter"/>
</dbReference>
<dbReference type="Proteomes" id="UP000006702">
    <property type="component" value="Unassembled WGS sequence"/>
</dbReference>
<dbReference type="InterPro" id="IPR004327">
    <property type="entry name" value="Phstyr_phstse_ac"/>
</dbReference>
<dbReference type="InterPro" id="IPR037218">
    <property type="entry name" value="PTPA_sf"/>
</dbReference>
<dbReference type="GO" id="GO:0007052">
    <property type="term" value="P:mitotic spindle organization"/>
    <property type="evidence" value="ECO:0007669"/>
    <property type="project" value="TreeGrafter"/>
</dbReference>
<evidence type="ECO:0000256" key="2">
    <source>
        <dbReference type="ARBA" id="ARBA00004123"/>
    </source>
</evidence>
<comment type="subcellular location">
    <subcellularLocation>
        <location evidence="3 10">Cytoplasm</location>
    </subcellularLocation>
    <subcellularLocation>
        <location evidence="2">Nucleus</location>
    </subcellularLocation>
</comment>
<evidence type="ECO:0000256" key="4">
    <source>
        <dbReference type="ARBA" id="ARBA00011019"/>
    </source>
</evidence>
<dbReference type="GO" id="GO:0005737">
    <property type="term" value="C:cytoplasm"/>
    <property type="evidence" value="ECO:0007669"/>
    <property type="project" value="UniProtKB-SubCell"/>
</dbReference>
<dbReference type="GO" id="GO:0005634">
    <property type="term" value="C:nucleus"/>
    <property type="evidence" value="ECO:0007669"/>
    <property type="project" value="UniProtKB-SubCell"/>
</dbReference>
<evidence type="ECO:0000256" key="6">
    <source>
        <dbReference type="ARBA" id="ARBA00023110"/>
    </source>
</evidence>
<evidence type="ECO:0000256" key="3">
    <source>
        <dbReference type="ARBA" id="ARBA00004496"/>
    </source>
</evidence>
<dbReference type="EMBL" id="DS027698">
    <property type="protein sequence ID" value="EAW16087.1"/>
    <property type="molecule type" value="Genomic_DNA"/>
</dbReference>
<dbReference type="Gene3D" id="1.20.120.1150">
    <property type="match status" value="1"/>
</dbReference>
<comment type="catalytic activity">
    <reaction evidence="1 10">
        <text>[protein]-peptidylproline (omega=180) = [protein]-peptidylproline (omega=0)</text>
        <dbReference type="Rhea" id="RHEA:16237"/>
        <dbReference type="Rhea" id="RHEA-COMP:10747"/>
        <dbReference type="Rhea" id="RHEA-COMP:10748"/>
        <dbReference type="ChEBI" id="CHEBI:83833"/>
        <dbReference type="ChEBI" id="CHEBI:83834"/>
        <dbReference type="EC" id="5.2.1.8"/>
    </reaction>
</comment>
<dbReference type="PANTHER" id="PTHR10012">
    <property type="entry name" value="SERINE/THREONINE-PROTEIN PHOSPHATASE 2A REGULATORY SUBUNIT B"/>
    <property type="match status" value="1"/>
</dbReference>
<dbReference type="GO" id="GO:0008160">
    <property type="term" value="F:protein tyrosine phosphatase activator activity"/>
    <property type="evidence" value="ECO:0007669"/>
    <property type="project" value="TreeGrafter"/>
</dbReference>
<evidence type="ECO:0000256" key="11">
    <source>
        <dbReference type="SAM" id="MobiDB-lite"/>
    </source>
</evidence>
<feature type="compositionally biased region" description="Low complexity" evidence="11">
    <location>
        <begin position="383"/>
        <end position="393"/>
    </location>
</feature>
<evidence type="ECO:0000313" key="13">
    <source>
        <dbReference type="Proteomes" id="UP000006702"/>
    </source>
</evidence>
<evidence type="ECO:0000256" key="5">
    <source>
        <dbReference type="ARBA" id="ARBA00022490"/>
    </source>
</evidence>
<dbReference type="RefSeq" id="XP_001257984.1">
    <property type="nucleotide sequence ID" value="XM_001257983.1"/>
</dbReference>
<accession>A1DMR6</accession>
<dbReference type="InterPro" id="IPR043170">
    <property type="entry name" value="PTPA_C_lid"/>
</dbReference>
<keyword evidence="6 10" id="KW-0697">Rotamase</keyword>
<dbReference type="GO" id="GO:0003755">
    <property type="term" value="F:peptidyl-prolyl cis-trans isomerase activity"/>
    <property type="evidence" value="ECO:0007669"/>
    <property type="project" value="UniProtKB-KW"/>
</dbReference>
<dbReference type="STRING" id="331117.A1DMR6"/>
<dbReference type="HOGENOM" id="CLU_030733_2_0_1"/>
<feature type="compositionally biased region" description="Low complexity" evidence="11">
    <location>
        <begin position="409"/>
        <end position="432"/>
    </location>
</feature>
<dbReference type="KEGG" id="nfi:NFIA_054330"/>
<dbReference type="GeneID" id="4584499"/>
<dbReference type="Pfam" id="PF03095">
    <property type="entry name" value="PTPA"/>
    <property type="match status" value="1"/>
</dbReference>
<keyword evidence="13" id="KW-1185">Reference proteome</keyword>
<protein>
    <recommendedName>
        <fullName evidence="10">Serine/threonine-protein phosphatase 2A activator</fullName>
        <ecNumber evidence="10">5.2.1.8</ecNumber>
    </recommendedName>
    <alternativeName>
        <fullName evidence="10">Phosphotyrosyl phosphatase activator</fullName>
    </alternativeName>
</protein>
<keyword evidence="8" id="KW-0539">Nucleus</keyword>
<sequence length="489" mass="52868">MANSFPLRFLPTIDPSAGHTFITPSKRIHESQDVSEFLVSKAYVDIMTFLLQLNRAMIPVKLADGTVQSWPINTDAVEFSAPVRQLQQLLTKLEEFLEEAPPDTGPRRFGNISFRRWYELVESRASELLGECLSSELLQAKSSDSNGVTAEAELKAYFLGSWGSPQRLDYGTGHELSFLAFLAGIWKLNGFPKTTPGVEERAIVLGVIQPYLELVRTIIKRYTLEPAGSHGVWGLDDHSFIPYILGSAQLAPAISETDPTPEEGSLPGAPSPNGVTKAHIVERERLTNMYFSAIGFIYDVKKGPFWEHSPMLYDISGIQAGWGKINKVSLVALARNDQLLITQGMIKMYNAEVLSKFPVVQHFPFGSLFSWDRDPNAVPPPTSAHTSTAQSQSRGPAVPSAGQMPPSGTTAPWATATQAAPPVGAGTAAPWAARRDGCPPGEPPTALPDTSRLPPGPMAPTRAPWAASSAGQAPGGDPTHVPTKAPWAK</sequence>
<evidence type="ECO:0000256" key="9">
    <source>
        <dbReference type="ARBA" id="ARBA00025287"/>
    </source>
</evidence>
<comment type="similarity">
    <text evidence="4 10">Belongs to the PTPA-type PPIase family.</text>
</comment>